<keyword evidence="1" id="KW-0812">Transmembrane</keyword>
<feature type="transmembrane region" description="Helical" evidence="1">
    <location>
        <begin position="52"/>
        <end position="72"/>
    </location>
</feature>
<evidence type="ECO:0000313" key="4">
    <source>
        <dbReference type="EMBL" id="RSU46639.1"/>
    </source>
</evidence>
<dbReference type="EMBL" id="CP020925">
    <property type="protein sequence ID" value="ATP17813.1"/>
    <property type="molecule type" value="Genomic_DNA"/>
</dbReference>
<sequence length="155" mass="16406">MTGMAVIDAYVRKETRISMAINAMLSLLIFLVVFGLHQPVESWGLGRWVFDFLPQSFMIALMSVLIPGAIAHKKLKKGVLAPVPHSTILPRNLLVRGLVLAGASAGIGTALVAGLVWLTGMEIIAPIPALLFKSTYGAILALIVTPPALRAALAA</sequence>
<keyword evidence="1" id="KW-0472">Membrane</keyword>
<gene>
    <name evidence="2" type="ORF">BV87_05070</name>
    <name evidence="4" type="ORF">DAH51_25595</name>
    <name evidence="3" type="ORF">GS397_18860</name>
</gene>
<organism evidence="2 5">
    <name type="scientific">Sphingobium yanoikuyae</name>
    <name type="common">Sphingomonas yanoikuyae</name>
    <dbReference type="NCBI Taxonomy" id="13690"/>
    <lineage>
        <taxon>Bacteria</taxon>
        <taxon>Pseudomonadati</taxon>
        <taxon>Pseudomonadota</taxon>
        <taxon>Alphaproteobacteria</taxon>
        <taxon>Sphingomonadales</taxon>
        <taxon>Sphingomonadaceae</taxon>
        <taxon>Sphingobium</taxon>
    </lineage>
</organism>
<feature type="transmembrane region" description="Helical" evidence="1">
    <location>
        <begin position="93"/>
        <end position="117"/>
    </location>
</feature>
<name>A0A0J9CXU3_SPHYA</name>
<reference evidence="2 5" key="1">
    <citation type="submission" date="2017-04" db="EMBL/GenBank/DDBJ databases">
        <title>Characterization, genome and methylation analysis of a phthalic acid esters degrading strain Sphingobium yanoikuyae SHJ.</title>
        <authorList>
            <person name="Feng L."/>
        </authorList>
    </citation>
    <scope>NUCLEOTIDE SEQUENCE [LARGE SCALE GENOMIC DNA]</scope>
    <source>
        <strain evidence="2 5">SHJ</strain>
    </source>
</reference>
<dbReference type="EMBL" id="CP047218">
    <property type="protein sequence ID" value="QHD68920.1"/>
    <property type="molecule type" value="Genomic_DNA"/>
</dbReference>
<evidence type="ECO:0000313" key="5">
    <source>
        <dbReference type="Proteomes" id="UP000037029"/>
    </source>
</evidence>
<evidence type="ECO:0000256" key="1">
    <source>
        <dbReference type="SAM" id="Phobius"/>
    </source>
</evidence>
<dbReference type="Proteomes" id="UP000464086">
    <property type="component" value="Chromosome"/>
</dbReference>
<reference evidence="3 7" key="3">
    <citation type="submission" date="2019-12" db="EMBL/GenBank/DDBJ databases">
        <title>Functional and genomic insights into the Sphingobium yanoikuyae YC-JY1, a bacterium efficiently degrading bisphenol A.</title>
        <authorList>
            <person name="Jia Y."/>
            <person name="Li X."/>
            <person name="Wang J."/>
            <person name="Eltoukhy A."/>
            <person name="Lamraoui I."/>
            <person name="Yan Y."/>
        </authorList>
    </citation>
    <scope>NUCLEOTIDE SEQUENCE [LARGE SCALE GENOMIC DNA]</scope>
    <source>
        <strain evidence="3 7">YC-JY1</strain>
    </source>
</reference>
<accession>A0A0J9CXU3</accession>
<evidence type="ECO:0000313" key="6">
    <source>
        <dbReference type="Proteomes" id="UP000287401"/>
    </source>
</evidence>
<keyword evidence="1" id="KW-1133">Transmembrane helix</keyword>
<reference evidence="4 6" key="2">
    <citation type="submission" date="2018-07" db="EMBL/GenBank/DDBJ databases">
        <title>Genomic and Epidemiologic Investigation of an Indolent Hospital Outbreak.</title>
        <authorList>
            <person name="Johnson R.C."/>
            <person name="Deming C."/>
            <person name="Conlan S."/>
            <person name="Zellmer C.J."/>
            <person name="Michelin A.V."/>
            <person name="Lee-Lin S."/>
            <person name="Thomas P.J."/>
            <person name="Park M."/>
            <person name="Weingarten R.A."/>
            <person name="Less J."/>
            <person name="Dekker J.P."/>
            <person name="Frank K.M."/>
            <person name="Musser K.A."/>
            <person name="Mcquiston J.R."/>
            <person name="Henderson D.K."/>
            <person name="Lau A.F."/>
            <person name="Palmore T.N."/>
            <person name="Segre J.A."/>
        </authorList>
    </citation>
    <scope>NUCLEOTIDE SEQUENCE [LARGE SCALE GENOMIC DNA]</scope>
    <source>
        <strain evidence="4 6">SK-NIH.Env6_1116</strain>
    </source>
</reference>
<feature type="transmembrane region" description="Helical" evidence="1">
    <location>
        <begin position="20"/>
        <end position="40"/>
    </location>
</feature>
<dbReference type="EMBL" id="QRAL01000056">
    <property type="protein sequence ID" value="RSU46639.1"/>
    <property type="molecule type" value="Genomic_DNA"/>
</dbReference>
<dbReference type="AlphaFoldDB" id="A0A0J9CXU3"/>
<evidence type="ECO:0000313" key="7">
    <source>
        <dbReference type="Proteomes" id="UP000464086"/>
    </source>
</evidence>
<proteinExistence type="predicted"/>
<protein>
    <submittedName>
        <fullName evidence="2">Uncharacterized protein</fullName>
    </submittedName>
</protein>
<dbReference type="Proteomes" id="UP000037029">
    <property type="component" value="Chromosome"/>
</dbReference>
<dbReference type="Proteomes" id="UP000287401">
    <property type="component" value="Unassembled WGS sequence"/>
</dbReference>
<evidence type="ECO:0000313" key="3">
    <source>
        <dbReference type="EMBL" id="QHD68920.1"/>
    </source>
</evidence>
<evidence type="ECO:0000313" key="2">
    <source>
        <dbReference type="EMBL" id="ATP17813.1"/>
    </source>
</evidence>
<feature type="transmembrane region" description="Helical" evidence="1">
    <location>
        <begin position="123"/>
        <end position="144"/>
    </location>
</feature>